<keyword evidence="3" id="KW-1185">Reference proteome</keyword>
<dbReference type="OrthoDB" id="2970788at2"/>
<sequence length="156" mass="17012">MGMTMEQQKKVKKGAIVAGAIAGASSLILLNSNAREKVKDTSRNVKDSVSNYTTAIKEDPRGAKDAIIARLQNATEISKETLNKIQNILDTQAKDIKETTQNVVEESKEIKSSLKEAQNELGEIKDKATDAKDELVSVKDDVKSNGSGQEQQPRQL</sequence>
<evidence type="ECO:0008006" key="4">
    <source>
        <dbReference type="Google" id="ProtNLM"/>
    </source>
</evidence>
<feature type="compositionally biased region" description="Basic and acidic residues" evidence="1">
    <location>
        <begin position="121"/>
        <end position="143"/>
    </location>
</feature>
<name>A0A1H9VYZ5_9BACI</name>
<gene>
    <name evidence="2" type="ORF">SAMN04487944_13014</name>
</gene>
<dbReference type="RefSeq" id="WP_089744293.1">
    <property type="nucleotide sequence ID" value="NZ_FOGL01000030.1"/>
</dbReference>
<dbReference type="AlphaFoldDB" id="A0A1H9VYZ5"/>
<feature type="compositionally biased region" description="Polar residues" evidence="1">
    <location>
        <begin position="144"/>
        <end position="156"/>
    </location>
</feature>
<reference evidence="2 3" key="1">
    <citation type="submission" date="2016-10" db="EMBL/GenBank/DDBJ databases">
        <authorList>
            <person name="de Groot N.N."/>
        </authorList>
    </citation>
    <scope>NUCLEOTIDE SEQUENCE [LARGE SCALE GENOMIC DNA]</scope>
    <source>
        <strain evidence="2 3">CGMCC 1.7727</strain>
    </source>
</reference>
<evidence type="ECO:0000256" key="1">
    <source>
        <dbReference type="SAM" id="MobiDB-lite"/>
    </source>
</evidence>
<organism evidence="2 3">
    <name type="scientific">Gracilibacillus ureilyticus</name>
    <dbReference type="NCBI Taxonomy" id="531814"/>
    <lineage>
        <taxon>Bacteria</taxon>
        <taxon>Bacillati</taxon>
        <taxon>Bacillota</taxon>
        <taxon>Bacilli</taxon>
        <taxon>Bacillales</taxon>
        <taxon>Bacillaceae</taxon>
        <taxon>Gracilibacillus</taxon>
    </lineage>
</organism>
<feature type="region of interest" description="Disordered" evidence="1">
    <location>
        <begin position="121"/>
        <end position="156"/>
    </location>
</feature>
<accession>A0A1H9VYZ5</accession>
<evidence type="ECO:0000313" key="3">
    <source>
        <dbReference type="Proteomes" id="UP000199687"/>
    </source>
</evidence>
<dbReference type="Proteomes" id="UP000199687">
    <property type="component" value="Unassembled WGS sequence"/>
</dbReference>
<dbReference type="STRING" id="531814.SAMN04487944_13014"/>
<evidence type="ECO:0000313" key="2">
    <source>
        <dbReference type="EMBL" id="SES26758.1"/>
    </source>
</evidence>
<dbReference type="EMBL" id="FOGL01000030">
    <property type="protein sequence ID" value="SES26758.1"/>
    <property type="molecule type" value="Genomic_DNA"/>
</dbReference>
<protein>
    <recommendedName>
        <fullName evidence="4">Gas vesicle protein</fullName>
    </recommendedName>
</protein>
<proteinExistence type="predicted"/>